<feature type="region of interest" description="Disordered" evidence="21">
    <location>
        <begin position="992"/>
        <end position="1105"/>
    </location>
</feature>
<keyword evidence="15" id="KW-0325">Glycoprotein</keyword>
<dbReference type="PROSITE" id="PS50002">
    <property type="entry name" value="SH3"/>
    <property type="match status" value="1"/>
</dbReference>
<dbReference type="GO" id="GO:0006888">
    <property type="term" value="P:endoplasmic reticulum to Golgi vesicle-mediated transport"/>
    <property type="evidence" value="ECO:0007669"/>
    <property type="project" value="TreeGrafter"/>
</dbReference>
<evidence type="ECO:0000256" key="4">
    <source>
        <dbReference type="ARBA" id="ARBA00022481"/>
    </source>
</evidence>
<dbReference type="PANTHER" id="PTHR23158:SF54">
    <property type="entry name" value="TRANSPORT AND GOLGI ORGANIZATION PROTEIN 1 HOMOLOG"/>
    <property type="match status" value="1"/>
</dbReference>
<keyword evidence="11" id="KW-0653">Protein transport</keyword>
<dbReference type="GO" id="GO:0005789">
    <property type="term" value="C:endoplasmic reticulum membrane"/>
    <property type="evidence" value="ECO:0007669"/>
    <property type="project" value="UniProtKB-SubCell"/>
</dbReference>
<evidence type="ECO:0000256" key="8">
    <source>
        <dbReference type="ARBA" id="ARBA00022729"/>
    </source>
</evidence>
<dbReference type="SMART" id="SM00326">
    <property type="entry name" value="SH3"/>
    <property type="match status" value="1"/>
</dbReference>
<keyword evidence="4" id="KW-0488">Methylation</keyword>
<dbReference type="Proteomes" id="UP001488838">
    <property type="component" value="Unassembled WGS sequence"/>
</dbReference>
<evidence type="ECO:0000256" key="5">
    <source>
        <dbReference type="ARBA" id="ARBA00022483"/>
    </source>
</evidence>
<comment type="caution">
    <text evidence="24">The sequence shown here is derived from an EMBL/GenBank/DDBJ whole genome shotgun (WGS) entry which is preliminary data.</text>
</comment>
<keyword evidence="10" id="KW-0931">ER-Golgi transport</keyword>
<evidence type="ECO:0000256" key="16">
    <source>
        <dbReference type="ARBA" id="ARBA00061139"/>
    </source>
</evidence>
<feature type="compositionally biased region" description="Acidic residues" evidence="21">
    <location>
        <begin position="674"/>
        <end position="689"/>
    </location>
</feature>
<feature type="compositionally biased region" description="Pro residues" evidence="21">
    <location>
        <begin position="1926"/>
        <end position="1944"/>
    </location>
</feature>
<keyword evidence="8 22" id="KW-0732">Signal</keyword>
<keyword evidence="3" id="KW-0813">Transport</keyword>
<keyword evidence="7" id="KW-0812">Transmembrane</keyword>
<feature type="compositionally biased region" description="Basic and acidic residues" evidence="21">
    <location>
        <begin position="1891"/>
        <end position="1903"/>
    </location>
</feature>
<evidence type="ECO:0000313" key="24">
    <source>
        <dbReference type="EMBL" id="KAK7827155.1"/>
    </source>
</evidence>
<proteinExistence type="inferred from homology"/>
<keyword evidence="9" id="KW-0256">Endoplasmic reticulum</keyword>
<feature type="region of interest" description="Disordered" evidence="21">
    <location>
        <begin position="522"/>
        <end position="709"/>
    </location>
</feature>
<feature type="region of interest" description="Disordered" evidence="21">
    <location>
        <begin position="827"/>
        <end position="864"/>
    </location>
</feature>
<feature type="compositionally biased region" description="Acidic residues" evidence="21">
    <location>
        <begin position="434"/>
        <end position="443"/>
    </location>
</feature>
<keyword evidence="25" id="KW-1185">Reference proteome</keyword>
<feature type="chain" id="PRO_5043956786" description="Transport and Golgi organization protein 1 homolog" evidence="22">
    <location>
        <begin position="23"/>
        <end position="1976"/>
    </location>
</feature>
<feature type="coiled-coil region" evidence="20">
    <location>
        <begin position="1478"/>
        <end position="1618"/>
    </location>
</feature>
<evidence type="ECO:0000256" key="1">
    <source>
        <dbReference type="ARBA" id="ARBA00004389"/>
    </source>
</evidence>
<reference evidence="24 25" key="1">
    <citation type="journal article" date="2023" name="bioRxiv">
        <title>Conserved and derived expression patterns and positive selection on dental genes reveal complex evolutionary context of ever-growing rodent molars.</title>
        <authorList>
            <person name="Calamari Z.T."/>
            <person name="Song A."/>
            <person name="Cohen E."/>
            <person name="Akter M."/>
            <person name="Roy R.D."/>
            <person name="Hallikas O."/>
            <person name="Christensen M.M."/>
            <person name="Li P."/>
            <person name="Marangoni P."/>
            <person name="Jernvall J."/>
            <person name="Klein O.D."/>
        </authorList>
    </citation>
    <scope>NUCLEOTIDE SEQUENCE [LARGE SCALE GENOMIC DNA]</scope>
    <source>
        <strain evidence="24">V071</strain>
    </source>
</reference>
<feature type="region of interest" description="Disordered" evidence="21">
    <location>
        <begin position="152"/>
        <end position="260"/>
    </location>
</feature>
<dbReference type="InterPro" id="IPR001452">
    <property type="entry name" value="SH3_domain"/>
</dbReference>
<organism evidence="24 25">
    <name type="scientific">Myodes glareolus</name>
    <name type="common">Bank vole</name>
    <name type="synonym">Clethrionomys glareolus</name>
    <dbReference type="NCBI Taxonomy" id="447135"/>
    <lineage>
        <taxon>Eukaryota</taxon>
        <taxon>Metazoa</taxon>
        <taxon>Chordata</taxon>
        <taxon>Craniata</taxon>
        <taxon>Vertebrata</taxon>
        <taxon>Euteleostomi</taxon>
        <taxon>Mammalia</taxon>
        <taxon>Eutheria</taxon>
        <taxon>Euarchontoglires</taxon>
        <taxon>Glires</taxon>
        <taxon>Rodentia</taxon>
        <taxon>Myomorpha</taxon>
        <taxon>Muroidea</taxon>
        <taxon>Cricetidae</taxon>
        <taxon>Arvicolinae</taxon>
        <taxon>Myodes</taxon>
    </lineage>
</organism>
<feature type="region of interest" description="Disordered" evidence="21">
    <location>
        <begin position="1890"/>
        <end position="1976"/>
    </location>
</feature>
<evidence type="ECO:0000256" key="22">
    <source>
        <dbReference type="SAM" id="SignalP"/>
    </source>
</evidence>
<feature type="region of interest" description="Disordered" evidence="21">
    <location>
        <begin position="749"/>
        <end position="786"/>
    </location>
</feature>
<dbReference type="InterPro" id="IPR051500">
    <property type="entry name" value="cTAGE_MIA/OTOR"/>
</dbReference>
<keyword evidence="5" id="KW-0268">Exocytosis</keyword>
<evidence type="ECO:0000256" key="7">
    <source>
        <dbReference type="ARBA" id="ARBA00022692"/>
    </source>
</evidence>
<feature type="region of interest" description="Disordered" evidence="21">
    <location>
        <begin position="335"/>
        <end position="378"/>
    </location>
</feature>
<accession>A0AAW0JKY4</accession>
<comment type="subcellular location">
    <subcellularLocation>
        <location evidence="1">Endoplasmic reticulum membrane</location>
        <topology evidence="1">Single-pass membrane protein</topology>
    </subcellularLocation>
</comment>
<evidence type="ECO:0000256" key="3">
    <source>
        <dbReference type="ARBA" id="ARBA00022448"/>
    </source>
</evidence>
<evidence type="ECO:0000256" key="10">
    <source>
        <dbReference type="ARBA" id="ARBA00022892"/>
    </source>
</evidence>
<keyword evidence="12" id="KW-1133">Transmembrane helix</keyword>
<dbReference type="FunFam" id="2.30.30.40:FF:000162">
    <property type="entry name" value="MIA SH3 domain ER export factor 3"/>
    <property type="match status" value="1"/>
</dbReference>
<keyword evidence="2 19" id="KW-0728">SH3 domain</keyword>
<evidence type="ECO:0000256" key="2">
    <source>
        <dbReference type="ARBA" id="ARBA00022443"/>
    </source>
</evidence>
<feature type="compositionally biased region" description="Pro residues" evidence="21">
    <location>
        <begin position="1686"/>
        <end position="1695"/>
    </location>
</feature>
<dbReference type="GO" id="GO:0006887">
    <property type="term" value="P:exocytosis"/>
    <property type="evidence" value="ECO:0007669"/>
    <property type="project" value="UniProtKB-KW"/>
</dbReference>
<evidence type="ECO:0000256" key="19">
    <source>
        <dbReference type="PROSITE-ProRule" id="PRU00192"/>
    </source>
</evidence>
<feature type="signal peptide" evidence="22">
    <location>
        <begin position="1"/>
        <end position="22"/>
    </location>
</feature>
<keyword evidence="14" id="KW-0472">Membrane</keyword>
<feature type="region of interest" description="Disordered" evidence="21">
    <location>
        <begin position="1661"/>
        <end position="1705"/>
    </location>
</feature>
<dbReference type="GO" id="GO:0009306">
    <property type="term" value="P:protein secretion"/>
    <property type="evidence" value="ECO:0007669"/>
    <property type="project" value="TreeGrafter"/>
</dbReference>
<evidence type="ECO:0000256" key="13">
    <source>
        <dbReference type="ARBA" id="ARBA00023054"/>
    </source>
</evidence>
<feature type="compositionally biased region" description="Polar residues" evidence="21">
    <location>
        <begin position="245"/>
        <end position="257"/>
    </location>
</feature>
<feature type="coiled-coil region" evidence="20">
    <location>
        <begin position="1195"/>
        <end position="1275"/>
    </location>
</feature>
<feature type="compositionally biased region" description="Polar residues" evidence="21">
    <location>
        <begin position="1966"/>
        <end position="1976"/>
    </location>
</feature>
<evidence type="ECO:0000256" key="21">
    <source>
        <dbReference type="SAM" id="MobiDB-lite"/>
    </source>
</evidence>
<dbReference type="GO" id="GO:0070971">
    <property type="term" value="C:endoplasmic reticulum exit site"/>
    <property type="evidence" value="ECO:0007669"/>
    <property type="project" value="TreeGrafter"/>
</dbReference>
<evidence type="ECO:0000256" key="18">
    <source>
        <dbReference type="ARBA" id="ARBA00076322"/>
    </source>
</evidence>
<name>A0AAW0JKY4_MYOGA</name>
<evidence type="ECO:0000256" key="15">
    <source>
        <dbReference type="ARBA" id="ARBA00023180"/>
    </source>
</evidence>
<evidence type="ECO:0000256" key="20">
    <source>
        <dbReference type="SAM" id="Coils"/>
    </source>
</evidence>
<dbReference type="SUPFAM" id="SSF50044">
    <property type="entry name" value="SH3-domain"/>
    <property type="match status" value="1"/>
</dbReference>
<dbReference type="PANTHER" id="PTHR23158">
    <property type="entry name" value="MELANOMA INHIBITORY ACTIVITY-RELATED"/>
    <property type="match status" value="1"/>
</dbReference>
<keyword evidence="13 20" id="KW-0175">Coiled coil</keyword>
<evidence type="ECO:0000256" key="14">
    <source>
        <dbReference type="ARBA" id="ARBA00023136"/>
    </source>
</evidence>
<evidence type="ECO:0000313" key="25">
    <source>
        <dbReference type="Proteomes" id="UP001488838"/>
    </source>
</evidence>
<gene>
    <name evidence="24" type="ORF">U0070_019951</name>
</gene>
<dbReference type="Gene3D" id="2.30.30.40">
    <property type="entry name" value="SH3 Domains"/>
    <property type="match status" value="1"/>
</dbReference>
<evidence type="ECO:0000256" key="12">
    <source>
        <dbReference type="ARBA" id="ARBA00022989"/>
    </source>
</evidence>
<feature type="compositionally biased region" description="Basic and acidic residues" evidence="21">
    <location>
        <begin position="522"/>
        <end position="540"/>
    </location>
</feature>
<evidence type="ECO:0000259" key="23">
    <source>
        <dbReference type="PROSITE" id="PS50002"/>
    </source>
</evidence>
<feature type="domain" description="SH3" evidence="23">
    <location>
        <begin position="45"/>
        <end position="107"/>
    </location>
</feature>
<protein>
    <recommendedName>
        <fullName evidence="17">Transport and Golgi organization protein 1 homolog</fullName>
    </recommendedName>
    <alternativeName>
        <fullName evidence="18">Melanoma inhibitory activity protein 3</fullName>
    </alternativeName>
</protein>
<dbReference type="InterPro" id="IPR036028">
    <property type="entry name" value="SH3-like_dom_sf"/>
</dbReference>
<evidence type="ECO:0000256" key="11">
    <source>
        <dbReference type="ARBA" id="ARBA00022927"/>
    </source>
</evidence>
<evidence type="ECO:0000256" key="17">
    <source>
        <dbReference type="ARBA" id="ARBA00068894"/>
    </source>
</evidence>
<feature type="region of interest" description="Disordered" evidence="21">
    <location>
        <begin position="398"/>
        <end position="506"/>
    </location>
</feature>
<feature type="region of interest" description="Disordered" evidence="21">
    <location>
        <begin position="1406"/>
        <end position="1429"/>
    </location>
</feature>
<dbReference type="EMBL" id="JBBHLL010000031">
    <property type="protein sequence ID" value="KAK7827155.1"/>
    <property type="molecule type" value="Genomic_DNA"/>
</dbReference>
<sequence length="1976" mass="218116">MAAAPGLLPWLLLLGPLWWVPGQPDPSPGRRFSDLKVCADEECSMLMYRAEALGDFTGPDCRFVNFKKGDHVHVYYKLAGGSPEVWAGSVGQIFGYFPKDLIKVLHKYTEKELHVPADETDFVCFDGGRDDFDNYNVEELLGFLELDDSVPEESKKAEEVSQQGVKSPEGAQATELDPQPEPELAKADSGEQEGAFSESTEELQGQSPAQESHPHATSAADHAQGVQSSLDNFEEMLHDKLKVSGSENRTSNSSPVPTEQEKIDAYKVLKTEMTLDLKTKFGSTADALVSDDEATRLVTSLEDDFDEELYAGYYLMENEEEENADKYDELPLLSFADEDDERVPGKPVMEKYSTDKDPSEEDKVDPTLPPGIQKDNKDLLTSLGDTFFSIVKGGEGKTGVVDLERSNPVEDKEDALVSGSHQRKPQSAAGHVDPEDEEDDLFVEDSKISGEKKSETELVLTAEEKVTQESRRGLAHQEPESEVAESDTVAAYQPQSSKLDPLPAAEKGKEFTLKAVFEKKENGLKEPVIHISKEMVHEEETRDDIESDSVHRAVGSPETGNHSKRESLDAAPLLGDSQSGASKDRTEVSGASASEPKVGQREGFQNQPRFPSPEETGLSRELGGKVPTLGRDEAVGEDREDPAAVEPPHPQVIQGTQEADSPEVPRVQTQRSEAEEDDDPPEELLEDENAVSARQSKEKHPSIHHRRSDMNSEVFEKVIVGTLNLDTEESKQAPNMILEVGKNSEITSEEADGMGENSGSGVVGQEESHLADVKAQGPSEAHSPHEKMAAHTPGFWEAIQSQDPNDLQNDNPKELVNTLGLVEIPGGEEISEGEPEDPEALGGSESQGPDAEDLGDGPPQQATPEIPDIVLKSIREDLPIINSFFKDQKSLYRFLKYFDVHELEGMLQDMSIRLKSAQRDSLPYNAEKVLDKVFRAAESRILSVAENMLDTRENKNRDLGTQENSLLEEAAVLDDVQDLIYFVRYQHSGVETAPLVTPPPQQEGGAGPVEEVQPPQRDNFPQENTEDLSVPLPEEPGLSDQSVTSVPLLEQPGLSDQPVTSVPLPEQPGLLDQPVTGHMSASEASQKSNTEKDIDPGFLVTEDSPVGAGDAEKLLETGAEEPVTVPPLENALGSLYSFILYISKMLIATLPDNVQPGPDFYGLPWQPVIVTAILGIVSFAIFSWRTILVVKSRVYQVTEKQISKKLENIKKENAELMEKLSNYEQKIKESKKHVQDTKKENMILSDEAIKYKDKIKELEEANEILSDKAKRLHLLLESEREQNVTNQGVILEKKKSIEKLKDVISMDASELSEVQIALNEAKLREENVKSECHRVQEENARLKKKKEQLQQQIEEWSKSHAELTEQIKSFERSQKDLEVALTHKDDSINALTNCITQLNRLECELESEDENKGGSESDELANGEVGGDRNEKIKNRIKQMMDVSRTQTAMSVVEEDLKLLQLKLTASMSTKCNLEDQIKKLEDDRNSLQTAKAGLEEECQTLRQKVEILNELYQQKEMALQKKLSQEEYERQDREQRLSAADEKVVLAAEELKTYKRRIEEMEEELQKTERSFKSQIAAHEKKAHDNWLKARAAERAMAEEKREAANLRHKLLEMTQKMAMRQDEPVIVKPMPGRPNTQNPPRRERLLSFLEGRGCHSGNKALLSSGLSQNGSFGPSPVSGGECSPPLPAEPPGRPLSATLSQGDMPRSECEKWVTVSAAIRLNCDYEMPPSSNSVWRFGRLSGHWTGIYLALDGHQRHLENTLLLVRGLRTFQASYMRDFKARGRVSLSCSPALADPGPAPVVNSSSRSSSPAKATDEGKVNMAPKGPPPFSGVPLLGGPLGGPIPPPIRYGPPPQLCGPFGPRPVPPPFVAGMRPPIGIREYAPGVLPGKRDLPVDPREFLPGHTPFRPPGSLGPRDFFIPPGTRLPPPTHGPQDYPLPPPAARDSLPSGPREEAPPASPSSAQDHSQASKPSP</sequence>
<feature type="region of interest" description="Disordered" evidence="21">
    <location>
        <begin position="1798"/>
        <end position="1832"/>
    </location>
</feature>
<feature type="compositionally biased region" description="Acidic residues" evidence="21">
    <location>
        <begin position="829"/>
        <end position="839"/>
    </location>
</feature>
<evidence type="ECO:0000256" key="9">
    <source>
        <dbReference type="ARBA" id="ARBA00022824"/>
    </source>
</evidence>
<keyword evidence="6" id="KW-0597">Phosphoprotein</keyword>
<feature type="compositionally biased region" description="Basic and acidic residues" evidence="21">
    <location>
        <begin position="444"/>
        <end position="479"/>
    </location>
</feature>
<comment type="similarity">
    <text evidence="16">Belongs to the MIA/OTOR family. Tango1 subfamily.</text>
</comment>
<dbReference type="Pfam" id="PF07653">
    <property type="entry name" value="SH3_2"/>
    <property type="match status" value="1"/>
</dbReference>
<evidence type="ECO:0000256" key="6">
    <source>
        <dbReference type="ARBA" id="ARBA00022553"/>
    </source>
</evidence>
<dbReference type="GO" id="GO:0048731">
    <property type="term" value="P:system development"/>
    <property type="evidence" value="ECO:0007669"/>
    <property type="project" value="UniProtKB-ARBA"/>
</dbReference>
<dbReference type="GO" id="GO:0035459">
    <property type="term" value="P:vesicle cargo loading"/>
    <property type="evidence" value="ECO:0007669"/>
    <property type="project" value="TreeGrafter"/>
</dbReference>
<feature type="compositionally biased region" description="Basic and acidic residues" evidence="21">
    <location>
        <begin position="342"/>
        <end position="357"/>
    </location>
</feature>